<dbReference type="HOGENOM" id="CLU_1467842_0_0_1"/>
<feature type="compositionally biased region" description="Basic and acidic residues" evidence="1">
    <location>
        <begin position="113"/>
        <end position="132"/>
    </location>
</feature>
<dbReference type="GeneID" id="4704344"/>
<dbReference type="Proteomes" id="UP000006701">
    <property type="component" value="Unassembled WGS sequence"/>
</dbReference>
<feature type="region of interest" description="Disordered" evidence="1">
    <location>
        <begin position="103"/>
        <end position="132"/>
    </location>
</feature>
<dbReference type="EMBL" id="DS027054">
    <property type="protein sequence ID" value="EAW10264.1"/>
    <property type="molecule type" value="Genomic_DNA"/>
</dbReference>
<dbReference type="OMA" id="GHRDCDQ"/>
<keyword evidence="3" id="KW-1185">Reference proteome</keyword>
<sequence length="184" mass="20267">MRVPLYFQCLLANLLVVSLFTCFCATAFHLDFLSNSLSDRIFGRSLPGSLVTAPQGAIGYQPPPGPVVNEAQPTKTHHPKVYKTITTTIVTREISHELRQAPFGMSNSSAPHGHRDCHEDTGDGGRDTNGWRKPRCDMELGDITGLAFGILLAYVNRDEVIKSIQKTGKRASCPRPWNSLELFG</sequence>
<dbReference type="VEuPathDB" id="FungiDB:ACLA_047330"/>
<dbReference type="RefSeq" id="XP_001271690.1">
    <property type="nucleotide sequence ID" value="XM_001271689.1"/>
</dbReference>
<protein>
    <submittedName>
        <fullName evidence="2">Uncharacterized protein</fullName>
    </submittedName>
</protein>
<gene>
    <name evidence="2" type="ORF">ACLA_047330</name>
</gene>
<dbReference type="eggNOG" id="ENOG502T5N7">
    <property type="taxonomic scope" value="Eukaryota"/>
</dbReference>
<reference evidence="2 3" key="1">
    <citation type="journal article" date="2008" name="PLoS Genet.">
        <title>Genomic islands in the pathogenic filamentous fungus Aspergillus fumigatus.</title>
        <authorList>
            <person name="Fedorova N.D."/>
            <person name="Khaldi N."/>
            <person name="Joardar V.S."/>
            <person name="Maiti R."/>
            <person name="Amedeo P."/>
            <person name="Anderson M.J."/>
            <person name="Crabtree J."/>
            <person name="Silva J.C."/>
            <person name="Badger J.H."/>
            <person name="Albarraq A."/>
            <person name="Angiuoli S."/>
            <person name="Bussey H."/>
            <person name="Bowyer P."/>
            <person name="Cotty P.J."/>
            <person name="Dyer P.S."/>
            <person name="Egan A."/>
            <person name="Galens K."/>
            <person name="Fraser-Liggett C.M."/>
            <person name="Haas B.J."/>
            <person name="Inman J.M."/>
            <person name="Kent R."/>
            <person name="Lemieux S."/>
            <person name="Malavazi I."/>
            <person name="Orvis J."/>
            <person name="Roemer T."/>
            <person name="Ronning C.M."/>
            <person name="Sundaram J.P."/>
            <person name="Sutton G."/>
            <person name="Turner G."/>
            <person name="Venter J.C."/>
            <person name="White O.R."/>
            <person name="Whitty B.R."/>
            <person name="Youngman P."/>
            <person name="Wolfe K.H."/>
            <person name="Goldman G.H."/>
            <person name="Wortman J.R."/>
            <person name="Jiang B."/>
            <person name="Denning D.W."/>
            <person name="Nierman W.C."/>
        </authorList>
    </citation>
    <scope>NUCLEOTIDE SEQUENCE [LARGE SCALE GENOMIC DNA]</scope>
    <source>
        <strain evidence="3">ATCC 1007 / CBS 513.65 / DSM 816 / NCTC 3887 / NRRL 1</strain>
    </source>
</reference>
<proteinExistence type="predicted"/>
<evidence type="ECO:0000313" key="3">
    <source>
        <dbReference type="Proteomes" id="UP000006701"/>
    </source>
</evidence>
<evidence type="ECO:0000313" key="2">
    <source>
        <dbReference type="EMBL" id="EAW10264.1"/>
    </source>
</evidence>
<dbReference type="KEGG" id="act:ACLA_047330"/>
<dbReference type="AlphaFoldDB" id="A1CHA9"/>
<dbReference type="OrthoDB" id="4187771at2759"/>
<organism evidence="2 3">
    <name type="scientific">Aspergillus clavatus (strain ATCC 1007 / CBS 513.65 / DSM 816 / NCTC 3887 / NRRL 1 / QM 1276 / 107)</name>
    <dbReference type="NCBI Taxonomy" id="344612"/>
    <lineage>
        <taxon>Eukaryota</taxon>
        <taxon>Fungi</taxon>
        <taxon>Dikarya</taxon>
        <taxon>Ascomycota</taxon>
        <taxon>Pezizomycotina</taxon>
        <taxon>Eurotiomycetes</taxon>
        <taxon>Eurotiomycetidae</taxon>
        <taxon>Eurotiales</taxon>
        <taxon>Aspergillaceae</taxon>
        <taxon>Aspergillus</taxon>
        <taxon>Aspergillus subgen. Fumigati</taxon>
    </lineage>
</organism>
<accession>A1CHA9</accession>
<evidence type="ECO:0000256" key="1">
    <source>
        <dbReference type="SAM" id="MobiDB-lite"/>
    </source>
</evidence>
<name>A1CHA9_ASPCL</name>